<name>A0ABT1QS49_9GAMM</name>
<proteinExistence type="predicted"/>
<comment type="caution">
    <text evidence="1">The sequence shown here is derived from an EMBL/GenBank/DDBJ whole genome shotgun (WGS) entry which is preliminary data.</text>
</comment>
<dbReference type="EMBL" id="JANFQO010000008">
    <property type="protein sequence ID" value="MCQ4165125.1"/>
    <property type="molecule type" value="Genomic_DNA"/>
</dbReference>
<sequence length="139" mass="15796">MTQVSLFDAYVRRRLDAWGREFALHRDAEILGHKSKDMLQVLIEHKGEMPPRPTGWRPLLIPPTEMQIEDIVHGIALDAPLLASVLRAFYCGTGRQRVERLETARLLTGLEMGPRQYYAYHDLGFQRVAGSLAQISRAA</sequence>
<dbReference type="RefSeq" id="WP_255914190.1">
    <property type="nucleotide sequence ID" value="NZ_JANFQO010000008.1"/>
</dbReference>
<dbReference type="Proteomes" id="UP001165498">
    <property type="component" value="Unassembled WGS sequence"/>
</dbReference>
<evidence type="ECO:0000313" key="1">
    <source>
        <dbReference type="EMBL" id="MCQ4165125.1"/>
    </source>
</evidence>
<protein>
    <submittedName>
        <fullName evidence="1">Uncharacterized protein</fullName>
    </submittedName>
</protein>
<reference evidence="1" key="1">
    <citation type="submission" date="2022-07" db="EMBL/GenBank/DDBJ databases">
        <title>Tahibacter sp., a new gammaproteobacterium isolated from the silt sample collected at pig farm.</title>
        <authorList>
            <person name="Chen H."/>
        </authorList>
    </citation>
    <scope>NUCLEOTIDE SEQUENCE</scope>
    <source>
        <strain evidence="1">P2K</strain>
    </source>
</reference>
<evidence type="ECO:0000313" key="2">
    <source>
        <dbReference type="Proteomes" id="UP001165498"/>
    </source>
</evidence>
<organism evidence="1 2">
    <name type="scientific">Tahibacter harae</name>
    <dbReference type="NCBI Taxonomy" id="2963937"/>
    <lineage>
        <taxon>Bacteria</taxon>
        <taxon>Pseudomonadati</taxon>
        <taxon>Pseudomonadota</taxon>
        <taxon>Gammaproteobacteria</taxon>
        <taxon>Lysobacterales</taxon>
        <taxon>Rhodanobacteraceae</taxon>
        <taxon>Tahibacter</taxon>
    </lineage>
</organism>
<gene>
    <name evidence="1" type="ORF">NM961_10430</name>
</gene>
<keyword evidence="2" id="KW-1185">Reference proteome</keyword>
<accession>A0ABT1QS49</accession>